<sequence length="99" mass="11759">MSELRKRLDQRKKDREAGKSWYENWFNISPWLTTLLSTLAGPFIMLILALIFGPCLLRYILNFVKERFEATKLLILNTESEMKYESISIDEDEKYCECV</sequence>
<protein>
    <submittedName>
        <fullName evidence="2">ENV1 protein</fullName>
    </submittedName>
</protein>
<keyword evidence="1" id="KW-1133">Transmembrane helix</keyword>
<comment type="caution">
    <text evidence="2">The sequence shown here is derived from an EMBL/GenBank/DDBJ whole genome shotgun (WGS) entry which is preliminary data.</text>
</comment>
<evidence type="ECO:0000313" key="2">
    <source>
        <dbReference type="EMBL" id="NXW49592.1"/>
    </source>
</evidence>
<dbReference type="Proteomes" id="UP000551823">
    <property type="component" value="Unassembled WGS sequence"/>
</dbReference>
<proteinExistence type="predicted"/>
<gene>
    <name evidence="2" type="primary">Env1_0</name>
    <name evidence="2" type="ORF">NYCLEU_R14445</name>
</gene>
<reference evidence="2 3" key="1">
    <citation type="submission" date="2019-09" db="EMBL/GenBank/DDBJ databases">
        <title>Bird 10,000 Genomes (B10K) Project - Family phase.</title>
        <authorList>
            <person name="Zhang G."/>
        </authorList>
    </citation>
    <scope>NUCLEOTIDE SEQUENCE [LARGE SCALE GENOMIC DNA]</scope>
    <source>
        <strain evidence="2">B10K-DU-005-01</strain>
    </source>
</reference>
<name>A0A7L4CJ74_9AVES</name>
<dbReference type="EMBL" id="VZZU01003361">
    <property type="protein sequence ID" value="NXW49592.1"/>
    <property type="molecule type" value="Genomic_DNA"/>
</dbReference>
<dbReference type="PANTHER" id="PTHR10424">
    <property type="entry name" value="VIRAL ENVELOPE PROTEIN"/>
    <property type="match status" value="1"/>
</dbReference>
<feature type="non-terminal residue" evidence="2">
    <location>
        <position position="99"/>
    </location>
</feature>
<keyword evidence="3" id="KW-1185">Reference proteome</keyword>
<organism evidence="2 3">
    <name type="scientific">Nyctiprogne leucopyga</name>
    <dbReference type="NCBI Taxonomy" id="382315"/>
    <lineage>
        <taxon>Eukaryota</taxon>
        <taxon>Metazoa</taxon>
        <taxon>Chordata</taxon>
        <taxon>Craniata</taxon>
        <taxon>Vertebrata</taxon>
        <taxon>Euteleostomi</taxon>
        <taxon>Archelosauria</taxon>
        <taxon>Archosauria</taxon>
        <taxon>Dinosauria</taxon>
        <taxon>Saurischia</taxon>
        <taxon>Theropoda</taxon>
        <taxon>Coelurosauria</taxon>
        <taxon>Aves</taxon>
        <taxon>Neognathae</taxon>
        <taxon>Neoaves</taxon>
        <taxon>Strisores</taxon>
        <taxon>Caprimulgiformes</taxon>
        <taxon>Caprimulgidae</taxon>
        <taxon>Chordeilinae</taxon>
        <taxon>Nyctiprogne</taxon>
    </lineage>
</organism>
<dbReference type="InterPro" id="IPR018154">
    <property type="entry name" value="TLV/ENV_coat_polyprotein"/>
</dbReference>
<accession>A0A7L4CJ74</accession>
<evidence type="ECO:0000256" key="1">
    <source>
        <dbReference type="SAM" id="Phobius"/>
    </source>
</evidence>
<evidence type="ECO:0000313" key="3">
    <source>
        <dbReference type="Proteomes" id="UP000551823"/>
    </source>
</evidence>
<keyword evidence="1" id="KW-0812">Transmembrane</keyword>
<feature type="non-terminal residue" evidence="2">
    <location>
        <position position="1"/>
    </location>
</feature>
<keyword evidence="1" id="KW-0472">Membrane</keyword>
<dbReference type="AlphaFoldDB" id="A0A7L4CJ74"/>
<feature type="transmembrane region" description="Helical" evidence="1">
    <location>
        <begin position="31"/>
        <end position="57"/>
    </location>
</feature>
<dbReference type="Pfam" id="PF00429">
    <property type="entry name" value="TLV_coat"/>
    <property type="match status" value="1"/>
</dbReference>
<dbReference type="PANTHER" id="PTHR10424:SF82">
    <property type="entry name" value="ENVELOPE GLYCOPROTEIN-RELATED"/>
    <property type="match status" value="1"/>
</dbReference>